<dbReference type="InterPro" id="IPR041049">
    <property type="entry name" value="DUF5615"/>
</dbReference>
<dbReference type="Pfam" id="PF18480">
    <property type="entry name" value="DUF5615"/>
    <property type="match status" value="1"/>
</dbReference>
<name>A0A2S6CVH7_9CYAN</name>
<dbReference type="EMBL" id="PGEM01000053">
    <property type="protein sequence ID" value="PPJ63768.1"/>
    <property type="molecule type" value="Genomic_DNA"/>
</dbReference>
<gene>
    <name evidence="2" type="ORF">CUN59_08190</name>
</gene>
<sequence>MVRLYADENFPLEIVRQLRQYQYDVLTSYEAGKANQGIPDDEVLAFATQEKRVLLTLNRDDFIALHQSEISHAGIIICKDDRDYIGQAKILQTCLGENSDFTNRLIRIKKNNQPKSSIKIFIYQEYTR</sequence>
<accession>A0A2S6CVH7</accession>
<evidence type="ECO:0000259" key="1">
    <source>
        <dbReference type="Pfam" id="PF18480"/>
    </source>
</evidence>
<dbReference type="AlphaFoldDB" id="A0A2S6CVH7"/>
<feature type="domain" description="DUF5615" evidence="1">
    <location>
        <begin position="3"/>
        <end position="110"/>
    </location>
</feature>
<dbReference type="Proteomes" id="UP000239589">
    <property type="component" value="Unassembled WGS sequence"/>
</dbReference>
<comment type="caution">
    <text evidence="2">The sequence shown here is derived from an EMBL/GenBank/DDBJ whole genome shotgun (WGS) entry which is preliminary data.</text>
</comment>
<dbReference type="OrthoDB" id="3216372at2"/>
<organism evidence="2 3">
    <name type="scientific">Cuspidothrix issatschenkoi CHARLIE-1</name>
    <dbReference type="NCBI Taxonomy" id="2052836"/>
    <lineage>
        <taxon>Bacteria</taxon>
        <taxon>Bacillati</taxon>
        <taxon>Cyanobacteriota</taxon>
        <taxon>Cyanophyceae</taxon>
        <taxon>Nostocales</taxon>
        <taxon>Aphanizomenonaceae</taxon>
        <taxon>Cuspidothrix</taxon>
    </lineage>
</organism>
<reference evidence="2 3" key="1">
    <citation type="submission" date="2018-02" db="EMBL/GenBank/DDBJ databases">
        <title>Discovery of a pederin family compound in a non-symbiotic bloom-forming cyanobacterium.</title>
        <authorList>
            <person name="Kust A."/>
            <person name="Mares J."/>
            <person name="Jokela J."/>
            <person name="Urajova P."/>
            <person name="Hajek J."/>
            <person name="Saurav K."/>
            <person name="Voracova K."/>
            <person name="Fewer D.P."/>
            <person name="Haapaniemi E."/>
            <person name="Permi P."/>
            <person name="Rehakova K."/>
            <person name="Sivonen K."/>
            <person name="Hrouzek P."/>
        </authorList>
    </citation>
    <scope>NUCLEOTIDE SEQUENCE [LARGE SCALE GENOMIC DNA]</scope>
    <source>
        <strain evidence="2 3">CHARLIE-1</strain>
    </source>
</reference>
<evidence type="ECO:0000313" key="3">
    <source>
        <dbReference type="Proteomes" id="UP000239589"/>
    </source>
</evidence>
<keyword evidence="3" id="KW-1185">Reference proteome</keyword>
<evidence type="ECO:0000313" key="2">
    <source>
        <dbReference type="EMBL" id="PPJ63768.1"/>
    </source>
</evidence>
<protein>
    <recommendedName>
        <fullName evidence="1">DUF5615 domain-containing protein</fullName>
    </recommendedName>
</protein>
<dbReference type="RefSeq" id="WP_104387382.1">
    <property type="nucleotide sequence ID" value="NZ_PGEM01000053.1"/>
</dbReference>
<proteinExistence type="predicted"/>